<organism evidence="2 3">
    <name type="scientific">Hyphobacterium marinum</name>
    <dbReference type="NCBI Taxonomy" id="3116574"/>
    <lineage>
        <taxon>Bacteria</taxon>
        <taxon>Pseudomonadati</taxon>
        <taxon>Pseudomonadota</taxon>
        <taxon>Alphaproteobacteria</taxon>
        <taxon>Maricaulales</taxon>
        <taxon>Maricaulaceae</taxon>
        <taxon>Hyphobacterium</taxon>
    </lineage>
</organism>
<sequence>MMLGRKRDERRREQAEMAGRAADEAVAALARDDIDAARNELTAAPKKLDFAEVGWKVALAQALIDLKAGKTKAGVQGLERICERLDQTDLSRDDKGYLRLFCLYRASEATKDGKAPASLRAQVEDFRFDRTMITPSLMQRFPLKKIEDKPVAAPPKPKGAGDAIDL</sequence>
<feature type="compositionally biased region" description="Basic and acidic residues" evidence="1">
    <location>
        <begin position="1"/>
        <end position="15"/>
    </location>
</feature>
<keyword evidence="3" id="KW-1185">Reference proteome</keyword>
<feature type="region of interest" description="Disordered" evidence="1">
    <location>
        <begin position="1"/>
        <end position="21"/>
    </location>
</feature>
<proteinExistence type="predicted"/>
<name>A0ABU7LW64_9PROT</name>
<evidence type="ECO:0000256" key="1">
    <source>
        <dbReference type="SAM" id="MobiDB-lite"/>
    </source>
</evidence>
<reference evidence="2 3" key="1">
    <citation type="submission" date="2024-01" db="EMBL/GenBank/DDBJ databases">
        <title>Hyphobacterium bacterium isolated from marine sediment.</title>
        <authorList>
            <person name="Zhao S."/>
        </authorList>
    </citation>
    <scope>NUCLEOTIDE SEQUENCE [LARGE SCALE GENOMIC DNA]</scope>
    <source>
        <strain evidence="2 3">Y60-23</strain>
    </source>
</reference>
<gene>
    <name evidence="2" type="ORF">V0U35_03820</name>
</gene>
<accession>A0ABU7LW64</accession>
<comment type="caution">
    <text evidence="2">The sequence shown here is derived from an EMBL/GenBank/DDBJ whole genome shotgun (WGS) entry which is preliminary data.</text>
</comment>
<protein>
    <submittedName>
        <fullName evidence="2">Uncharacterized protein</fullName>
    </submittedName>
</protein>
<evidence type="ECO:0000313" key="3">
    <source>
        <dbReference type="Proteomes" id="UP001310692"/>
    </source>
</evidence>
<dbReference type="Proteomes" id="UP001310692">
    <property type="component" value="Unassembled WGS sequence"/>
</dbReference>
<evidence type="ECO:0000313" key="2">
    <source>
        <dbReference type="EMBL" id="MEE2565798.1"/>
    </source>
</evidence>
<dbReference type="RefSeq" id="WP_330195330.1">
    <property type="nucleotide sequence ID" value="NZ_JAZDRO010000001.1"/>
</dbReference>
<feature type="region of interest" description="Disordered" evidence="1">
    <location>
        <begin position="147"/>
        <end position="166"/>
    </location>
</feature>
<dbReference type="EMBL" id="JAZDRO010000001">
    <property type="protein sequence ID" value="MEE2565798.1"/>
    <property type="molecule type" value="Genomic_DNA"/>
</dbReference>